<evidence type="ECO:0000313" key="7">
    <source>
        <dbReference type="Proteomes" id="UP001362899"/>
    </source>
</evidence>
<feature type="region of interest" description="Disordered" evidence="3">
    <location>
        <begin position="1"/>
        <end position="97"/>
    </location>
</feature>
<dbReference type="GO" id="GO:0003713">
    <property type="term" value="F:transcription coactivator activity"/>
    <property type="evidence" value="ECO:0007669"/>
    <property type="project" value="TreeGrafter"/>
</dbReference>
<organism evidence="6 7">
    <name type="scientific">Starmerella bacillaris</name>
    <name type="common">Yeast</name>
    <name type="synonym">Candida zemplinina</name>
    <dbReference type="NCBI Taxonomy" id="1247836"/>
    <lineage>
        <taxon>Eukaryota</taxon>
        <taxon>Fungi</taxon>
        <taxon>Dikarya</taxon>
        <taxon>Ascomycota</taxon>
        <taxon>Saccharomycotina</taxon>
        <taxon>Dipodascomycetes</taxon>
        <taxon>Dipodascales</taxon>
        <taxon>Trichomonascaceae</taxon>
        <taxon>Starmerella</taxon>
    </lineage>
</organism>
<dbReference type="PANTHER" id="PTHR21680">
    <property type="entry name" value="COILED-COIL DOMAIN-CONTAINING PROTEIN 124"/>
    <property type="match status" value="1"/>
</dbReference>
<evidence type="ECO:0008006" key="8">
    <source>
        <dbReference type="Google" id="ProtNLM"/>
    </source>
</evidence>
<evidence type="ECO:0000256" key="3">
    <source>
        <dbReference type="SAM" id="MobiDB-lite"/>
    </source>
</evidence>
<dbReference type="PANTHER" id="PTHR21680:SF0">
    <property type="entry name" value="COILED-COIL DOMAIN-CONTAINING PROTEIN 124"/>
    <property type="match status" value="1"/>
</dbReference>
<feature type="region of interest" description="Disordered" evidence="3">
    <location>
        <begin position="190"/>
        <end position="212"/>
    </location>
</feature>
<feature type="compositionally biased region" description="Polar residues" evidence="3">
    <location>
        <begin position="190"/>
        <end position="202"/>
    </location>
</feature>
<feature type="compositionally biased region" description="Basic and acidic residues" evidence="3">
    <location>
        <begin position="51"/>
        <end position="73"/>
    </location>
</feature>
<dbReference type="GO" id="GO:0006366">
    <property type="term" value="P:transcription by RNA polymerase II"/>
    <property type="evidence" value="ECO:0007669"/>
    <property type="project" value="TreeGrafter"/>
</dbReference>
<feature type="domain" description="LSO1/LSO2" evidence="5">
    <location>
        <begin position="10"/>
        <end position="77"/>
    </location>
</feature>
<evidence type="ECO:0000313" key="6">
    <source>
        <dbReference type="EMBL" id="GMM51198.1"/>
    </source>
</evidence>
<feature type="compositionally biased region" description="Basic and acidic residues" evidence="3">
    <location>
        <begin position="18"/>
        <end position="36"/>
    </location>
</feature>
<keyword evidence="7" id="KW-1185">Reference proteome</keyword>
<protein>
    <recommendedName>
        <fullName evidence="8">DUF1014-domain-containing protein</fullName>
    </recommendedName>
</protein>
<dbReference type="InterPro" id="IPR010422">
    <property type="entry name" value="Ccdc124/Oxs1"/>
</dbReference>
<dbReference type="Pfam" id="PF06244">
    <property type="entry name" value="Ccdc124"/>
    <property type="match status" value="1"/>
</dbReference>
<comment type="similarity">
    <text evidence="1">Belongs to the CCDC124 family.</text>
</comment>
<feature type="compositionally biased region" description="Basic and acidic residues" evidence="3">
    <location>
        <begin position="1"/>
        <end position="11"/>
    </location>
</feature>
<accession>A0AAV5RIB4</accession>
<reference evidence="6 7" key="1">
    <citation type="journal article" date="2023" name="Elife">
        <title>Identification of key yeast species and microbe-microbe interactions impacting larval growth of Drosophila in the wild.</title>
        <authorList>
            <person name="Mure A."/>
            <person name="Sugiura Y."/>
            <person name="Maeda R."/>
            <person name="Honda K."/>
            <person name="Sakurai N."/>
            <person name="Takahashi Y."/>
            <person name="Watada M."/>
            <person name="Katoh T."/>
            <person name="Gotoh A."/>
            <person name="Gotoh Y."/>
            <person name="Taniguchi I."/>
            <person name="Nakamura K."/>
            <person name="Hayashi T."/>
            <person name="Katayama T."/>
            <person name="Uemura T."/>
            <person name="Hattori Y."/>
        </authorList>
    </citation>
    <scope>NUCLEOTIDE SEQUENCE [LARGE SCALE GENOMIC DNA]</scope>
    <source>
        <strain evidence="6 7">SB-73</strain>
    </source>
</reference>
<dbReference type="AlphaFoldDB" id="A0AAV5RIB4"/>
<sequence>MGKGKGGENSKKAAGNARKAETAQRKQAEDDARKEAAEDELWSQGAKGKNAKKELENAKKEEARRKKAERDAELESEMAEASKKKPVINQKKSRGRGLDEALAGSDLYAHNVDDAISALEIASGKHSDSVDRHPERRFKAALNKYQEARLPEIRKEQPGLRLNQYNQRMYEEFQKSPDNPFNQVNVSFNASRDEVNSTLSSVRKTKESKLIR</sequence>
<dbReference type="Proteomes" id="UP001362899">
    <property type="component" value="Unassembled WGS sequence"/>
</dbReference>
<dbReference type="InterPro" id="IPR054414">
    <property type="entry name" value="Ccdc124/Oxs1_C"/>
</dbReference>
<name>A0AAV5RIB4_STABA</name>
<comment type="caution">
    <text evidence="6">The sequence shown here is derived from an EMBL/GenBank/DDBJ whole genome shotgun (WGS) entry which is preliminary data.</text>
</comment>
<feature type="domain" description="Coiled-coil" evidence="4">
    <location>
        <begin position="106"/>
        <end position="183"/>
    </location>
</feature>
<keyword evidence="2" id="KW-0175">Coiled coil</keyword>
<dbReference type="Pfam" id="PF22048">
    <property type="entry name" value="LSO1_2-like"/>
    <property type="match status" value="1"/>
</dbReference>
<proteinExistence type="inferred from homology"/>
<evidence type="ECO:0000259" key="5">
    <source>
        <dbReference type="Pfam" id="PF22048"/>
    </source>
</evidence>
<gene>
    <name evidence="6" type="ORF">DASB73_021560</name>
</gene>
<evidence type="ECO:0000256" key="1">
    <source>
        <dbReference type="ARBA" id="ARBA00008296"/>
    </source>
</evidence>
<dbReference type="InterPro" id="IPR054413">
    <property type="entry name" value="LSO1/2"/>
</dbReference>
<dbReference type="GO" id="GO:0005634">
    <property type="term" value="C:nucleus"/>
    <property type="evidence" value="ECO:0007669"/>
    <property type="project" value="TreeGrafter"/>
</dbReference>
<dbReference type="EMBL" id="BTGC01000003">
    <property type="protein sequence ID" value="GMM51198.1"/>
    <property type="molecule type" value="Genomic_DNA"/>
</dbReference>
<evidence type="ECO:0000259" key="4">
    <source>
        <dbReference type="Pfam" id="PF06244"/>
    </source>
</evidence>
<evidence type="ECO:0000256" key="2">
    <source>
        <dbReference type="ARBA" id="ARBA00023054"/>
    </source>
</evidence>